<dbReference type="EMBL" id="LFYR01001430">
    <property type="protein sequence ID" value="KMZ61747.1"/>
    <property type="molecule type" value="Genomic_DNA"/>
</dbReference>
<keyword evidence="6" id="KW-0175">Coiled coil</keyword>
<feature type="compositionally biased region" description="Basic residues" evidence="7">
    <location>
        <begin position="273"/>
        <end position="292"/>
    </location>
</feature>
<dbReference type="InterPro" id="IPR044806">
    <property type="entry name" value="WVD2/WDL1-4"/>
</dbReference>
<evidence type="ECO:0000256" key="7">
    <source>
        <dbReference type="SAM" id="MobiDB-lite"/>
    </source>
</evidence>
<feature type="coiled-coil region" evidence="6">
    <location>
        <begin position="211"/>
        <end position="250"/>
    </location>
</feature>
<dbReference type="GO" id="GO:0005874">
    <property type="term" value="C:microtubule"/>
    <property type="evidence" value="ECO:0007669"/>
    <property type="project" value="UniProtKB-KW"/>
</dbReference>
<comment type="caution">
    <text evidence="9">The sequence shown here is derived from an EMBL/GenBank/DDBJ whole genome shotgun (WGS) entry which is preliminary data.</text>
</comment>
<evidence type="ECO:0000313" key="9">
    <source>
        <dbReference type="EMBL" id="KMZ61747.1"/>
    </source>
</evidence>
<dbReference type="AlphaFoldDB" id="A0A0K9P0J3"/>
<dbReference type="GO" id="GO:0008017">
    <property type="term" value="F:microtubule binding"/>
    <property type="evidence" value="ECO:0007669"/>
    <property type="project" value="InterPro"/>
</dbReference>
<reference evidence="10" key="1">
    <citation type="journal article" date="2016" name="Nature">
        <title>The genome of the seagrass Zostera marina reveals angiosperm adaptation to the sea.</title>
        <authorList>
            <person name="Olsen J.L."/>
            <person name="Rouze P."/>
            <person name="Verhelst B."/>
            <person name="Lin Y.-C."/>
            <person name="Bayer T."/>
            <person name="Collen J."/>
            <person name="Dattolo E."/>
            <person name="De Paoli E."/>
            <person name="Dittami S."/>
            <person name="Maumus F."/>
            <person name="Michel G."/>
            <person name="Kersting A."/>
            <person name="Lauritano C."/>
            <person name="Lohaus R."/>
            <person name="Toepel M."/>
            <person name="Tonon T."/>
            <person name="Vanneste K."/>
            <person name="Amirebrahimi M."/>
            <person name="Brakel J."/>
            <person name="Bostroem C."/>
            <person name="Chovatia M."/>
            <person name="Grimwood J."/>
            <person name="Jenkins J.W."/>
            <person name="Jueterbock A."/>
            <person name="Mraz A."/>
            <person name="Stam W.T."/>
            <person name="Tice H."/>
            <person name="Bornberg-Bauer E."/>
            <person name="Green P.J."/>
            <person name="Pearson G.A."/>
            <person name="Procaccini G."/>
            <person name="Duarte C.M."/>
            <person name="Schmutz J."/>
            <person name="Reusch T.B.H."/>
            <person name="Van de Peer Y."/>
        </authorList>
    </citation>
    <scope>NUCLEOTIDE SEQUENCE [LARGE SCALE GENOMIC DNA]</scope>
    <source>
        <strain evidence="10">cv. Finnish</strain>
    </source>
</reference>
<dbReference type="InterPro" id="IPR027329">
    <property type="entry name" value="TPX2_C"/>
</dbReference>
<evidence type="ECO:0000256" key="2">
    <source>
        <dbReference type="ARBA" id="ARBA00005885"/>
    </source>
</evidence>
<keyword evidence="4" id="KW-0493">Microtubule</keyword>
<name>A0A0K9P0J3_ZOSMR</name>
<evidence type="ECO:0000256" key="4">
    <source>
        <dbReference type="ARBA" id="ARBA00022701"/>
    </source>
</evidence>
<feature type="compositionally biased region" description="Polar residues" evidence="7">
    <location>
        <begin position="143"/>
        <end position="171"/>
    </location>
</feature>
<accession>A0A0K9P0J3</accession>
<dbReference type="Proteomes" id="UP000036987">
    <property type="component" value="Unassembled WGS sequence"/>
</dbReference>
<comment type="similarity">
    <text evidence="2">Belongs to the TPX2 family.</text>
</comment>
<evidence type="ECO:0000259" key="8">
    <source>
        <dbReference type="Pfam" id="PF06886"/>
    </source>
</evidence>
<comment type="subcellular location">
    <subcellularLocation>
        <location evidence="1">Cytoplasm</location>
        <location evidence="1">Cytoskeleton</location>
    </subcellularLocation>
</comment>
<feature type="compositionally biased region" description="Polar residues" evidence="7">
    <location>
        <begin position="74"/>
        <end position="83"/>
    </location>
</feature>
<dbReference type="OrthoDB" id="1925970at2759"/>
<protein>
    <recommendedName>
        <fullName evidence="8">TPX2 C-terminal domain-containing protein</fullName>
    </recommendedName>
</protein>
<sequence length="373" mass="40511">MNKGGKEVLDMSTDEESSCVIISGSSDNPNIDGDPIKSEDTNAIPSIPHLINNSESGNYLDDENNHKEKELLCTKTSNLNISPSKKRANSRSSKERNVQKSVAHNKSTSKPSHSGTNAKHATNTPYSGVSVASRSAIRPVNAENGQCSNRLKKSQASSCPVSKKTPPNENAKNCDEEDTNSGGSSTTASVRITKVKITVPSAPTFRSNERAEKRREFYSKLEEKHQALEAEQSQNEARTKEEREAALKQLRKSLMFKANPIPSFYNEGPPPKVHLKKPPPTRAKSPKFSRRKSCSDAATITTNGNKSRVTSGRMGRNSLGSHTDLKESKVNVAAKNVNAISKDETSTDLCSIAEPVSVDVSSSMERSGEIVVE</sequence>
<keyword evidence="3" id="KW-0963">Cytoplasm</keyword>
<dbReference type="PANTHER" id="PTHR46372">
    <property type="entry name" value="PROTEIN WVD2-LIKE 3"/>
    <property type="match status" value="1"/>
</dbReference>
<proteinExistence type="inferred from homology"/>
<keyword evidence="5" id="KW-0206">Cytoskeleton</keyword>
<dbReference type="PANTHER" id="PTHR46372:SF2">
    <property type="entry name" value="PROTEIN WVD2-LIKE 3"/>
    <property type="match status" value="1"/>
</dbReference>
<feature type="region of interest" description="Disordered" evidence="7">
    <location>
        <begin position="1"/>
        <end position="188"/>
    </location>
</feature>
<keyword evidence="10" id="KW-1185">Reference proteome</keyword>
<evidence type="ECO:0000256" key="5">
    <source>
        <dbReference type="ARBA" id="ARBA00023212"/>
    </source>
</evidence>
<feature type="region of interest" description="Disordered" evidence="7">
    <location>
        <begin position="262"/>
        <end position="326"/>
    </location>
</feature>
<evidence type="ECO:0000256" key="6">
    <source>
        <dbReference type="SAM" id="Coils"/>
    </source>
</evidence>
<feature type="compositionally biased region" description="Basic and acidic residues" evidence="7">
    <location>
        <begin position="63"/>
        <end position="72"/>
    </location>
</feature>
<dbReference type="Pfam" id="PF06886">
    <property type="entry name" value="TPX2"/>
    <property type="match status" value="1"/>
</dbReference>
<evidence type="ECO:0000256" key="3">
    <source>
        <dbReference type="ARBA" id="ARBA00022490"/>
    </source>
</evidence>
<feature type="compositionally biased region" description="Polar residues" evidence="7">
    <location>
        <begin position="99"/>
        <end position="133"/>
    </location>
</feature>
<organism evidence="9 10">
    <name type="scientific">Zostera marina</name>
    <name type="common">Eelgrass</name>
    <dbReference type="NCBI Taxonomy" id="29655"/>
    <lineage>
        <taxon>Eukaryota</taxon>
        <taxon>Viridiplantae</taxon>
        <taxon>Streptophyta</taxon>
        <taxon>Embryophyta</taxon>
        <taxon>Tracheophyta</taxon>
        <taxon>Spermatophyta</taxon>
        <taxon>Magnoliopsida</taxon>
        <taxon>Liliopsida</taxon>
        <taxon>Zosteraceae</taxon>
        <taxon>Zostera</taxon>
    </lineage>
</organism>
<evidence type="ECO:0000256" key="1">
    <source>
        <dbReference type="ARBA" id="ARBA00004245"/>
    </source>
</evidence>
<feature type="compositionally biased region" description="Polar residues" evidence="7">
    <location>
        <begin position="296"/>
        <end position="310"/>
    </location>
</feature>
<evidence type="ECO:0000313" key="10">
    <source>
        <dbReference type="Proteomes" id="UP000036987"/>
    </source>
</evidence>
<dbReference type="GO" id="GO:0000226">
    <property type="term" value="P:microtubule cytoskeleton organization"/>
    <property type="evidence" value="ECO:0007669"/>
    <property type="project" value="InterPro"/>
</dbReference>
<feature type="domain" description="TPX2 C-terminal" evidence="8">
    <location>
        <begin position="204"/>
        <end position="281"/>
    </location>
</feature>
<gene>
    <name evidence="9" type="ORF">ZOSMA_4G00320</name>
</gene>